<dbReference type="EMBL" id="VSSQ01001242">
    <property type="protein sequence ID" value="MPM06576.1"/>
    <property type="molecule type" value="Genomic_DNA"/>
</dbReference>
<reference evidence="1" key="1">
    <citation type="submission" date="2019-08" db="EMBL/GenBank/DDBJ databases">
        <authorList>
            <person name="Kucharzyk K."/>
            <person name="Murdoch R.W."/>
            <person name="Higgins S."/>
            <person name="Loffler F."/>
        </authorList>
    </citation>
    <scope>NUCLEOTIDE SEQUENCE</scope>
</reference>
<accession>A0A644WRP8</accession>
<evidence type="ECO:0008006" key="2">
    <source>
        <dbReference type="Google" id="ProtNLM"/>
    </source>
</evidence>
<gene>
    <name evidence="1" type="ORF">SDC9_52877</name>
</gene>
<evidence type="ECO:0000313" key="1">
    <source>
        <dbReference type="EMBL" id="MPM06576.1"/>
    </source>
</evidence>
<protein>
    <recommendedName>
        <fullName evidence="2">Secretion system C-terminal sorting domain-containing protein</fullName>
    </recommendedName>
</protein>
<dbReference type="AlphaFoldDB" id="A0A644WRP8"/>
<name>A0A644WRP8_9ZZZZ</name>
<sequence>MKKIISLFACIVVIGLISVSAQNVKYMVKASNDCTNLTTEFTIPAGQSGKLMSMELTTSFNTCNASQPAPTENYVKVYAKSAGANAKGKALYKKTVDNQGNVTESTPIQDVKLNPGAYIIEVSKAPGLQAELEVHVD</sequence>
<comment type="caution">
    <text evidence="1">The sequence shown here is derived from an EMBL/GenBank/DDBJ whole genome shotgun (WGS) entry which is preliminary data.</text>
</comment>
<organism evidence="1">
    <name type="scientific">bioreactor metagenome</name>
    <dbReference type="NCBI Taxonomy" id="1076179"/>
    <lineage>
        <taxon>unclassified sequences</taxon>
        <taxon>metagenomes</taxon>
        <taxon>ecological metagenomes</taxon>
    </lineage>
</organism>
<proteinExistence type="predicted"/>